<dbReference type="STRING" id="334426.A0A0R3PP80"/>
<evidence type="ECO:0000256" key="1">
    <source>
        <dbReference type="ARBA" id="ARBA00022536"/>
    </source>
</evidence>
<evidence type="ECO:0000313" key="10">
    <source>
        <dbReference type="WBParaSite" id="ACOC_0000697401-mRNA-1"/>
    </source>
</evidence>
<dbReference type="GO" id="GO:0005886">
    <property type="term" value="C:plasma membrane"/>
    <property type="evidence" value="ECO:0007669"/>
    <property type="project" value="TreeGrafter"/>
</dbReference>
<dbReference type="Proteomes" id="UP000267027">
    <property type="component" value="Unassembled WGS sequence"/>
</dbReference>
<evidence type="ECO:0000313" key="8">
    <source>
        <dbReference type="EMBL" id="VDM58560.1"/>
    </source>
</evidence>
<evidence type="ECO:0000256" key="4">
    <source>
        <dbReference type="ARBA" id="ARBA00023157"/>
    </source>
</evidence>
<dbReference type="PANTHER" id="PTHR24049:SF22">
    <property type="entry name" value="DROSOPHILA CRUMBS HOMOLOG"/>
    <property type="match status" value="1"/>
</dbReference>
<dbReference type="Pfam" id="PF02210">
    <property type="entry name" value="Laminin_G_2"/>
    <property type="match status" value="1"/>
</dbReference>
<dbReference type="PROSITE" id="PS00022">
    <property type="entry name" value="EGF_1"/>
    <property type="match status" value="1"/>
</dbReference>
<dbReference type="SUPFAM" id="SSF57196">
    <property type="entry name" value="EGF/Laminin"/>
    <property type="match status" value="1"/>
</dbReference>
<dbReference type="InterPro" id="IPR013320">
    <property type="entry name" value="ConA-like_dom_sf"/>
</dbReference>
<dbReference type="SUPFAM" id="SSF49899">
    <property type="entry name" value="Concanavalin A-like lectins/glucanases"/>
    <property type="match status" value="1"/>
</dbReference>
<feature type="domain" description="EGF-like" evidence="7">
    <location>
        <begin position="26"/>
        <end position="65"/>
    </location>
</feature>
<dbReference type="AlphaFoldDB" id="A0A0R3PP80"/>
<dbReference type="InterPro" id="IPR000742">
    <property type="entry name" value="EGF"/>
</dbReference>
<protein>
    <submittedName>
        <fullName evidence="10">EGF-like domain-containing protein</fullName>
    </submittedName>
</protein>
<dbReference type="GO" id="GO:0007157">
    <property type="term" value="P:heterophilic cell-cell adhesion via plasma membrane cell adhesion molecules"/>
    <property type="evidence" value="ECO:0007669"/>
    <property type="project" value="TreeGrafter"/>
</dbReference>
<dbReference type="InterPro" id="IPR001791">
    <property type="entry name" value="Laminin_G"/>
</dbReference>
<evidence type="ECO:0000259" key="7">
    <source>
        <dbReference type="PROSITE" id="PS50026"/>
    </source>
</evidence>
<reference evidence="10" key="1">
    <citation type="submission" date="2017-02" db="UniProtKB">
        <authorList>
            <consortium name="WormBaseParasite"/>
        </authorList>
    </citation>
    <scope>IDENTIFICATION</scope>
</reference>
<dbReference type="PANTHER" id="PTHR24049">
    <property type="entry name" value="CRUMBS FAMILY MEMBER"/>
    <property type="match status" value="1"/>
</dbReference>
<dbReference type="CDD" id="cd00110">
    <property type="entry name" value="LamG"/>
    <property type="match status" value="1"/>
</dbReference>
<accession>A0A0R3PP80</accession>
<keyword evidence="9" id="KW-1185">Reference proteome</keyword>
<evidence type="ECO:0000259" key="6">
    <source>
        <dbReference type="PROSITE" id="PS50025"/>
    </source>
</evidence>
<evidence type="ECO:0000256" key="2">
    <source>
        <dbReference type="ARBA" id="ARBA00022729"/>
    </source>
</evidence>
<dbReference type="InterPro" id="IPR051022">
    <property type="entry name" value="Notch_Cell-Fate_Det"/>
</dbReference>
<dbReference type="PROSITE" id="PS50025">
    <property type="entry name" value="LAM_G_DOMAIN"/>
    <property type="match status" value="1"/>
</dbReference>
<feature type="domain" description="Laminin G" evidence="6">
    <location>
        <begin position="345"/>
        <end position="522"/>
    </location>
</feature>
<evidence type="ECO:0000256" key="5">
    <source>
        <dbReference type="PROSITE-ProRule" id="PRU00076"/>
    </source>
</evidence>
<reference evidence="8 9" key="2">
    <citation type="submission" date="2018-11" db="EMBL/GenBank/DDBJ databases">
        <authorList>
            <consortium name="Pathogen Informatics"/>
        </authorList>
    </citation>
    <scope>NUCLEOTIDE SEQUENCE [LARGE SCALE GENOMIC DNA]</scope>
    <source>
        <strain evidence="8 9">Costa Rica</strain>
    </source>
</reference>
<dbReference type="SMART" id="SM00181">
    <property type="entry name" value="EGF"/>
    <property type="match status" value="3"/>
</dbReference>
<evidence type="ECO:0000313" key="9">
    <source>
        <dbReference type="Proteomes" id="UP000267027"/>
    </source>
</evidence>
<dbReference type="OrthoDB" id="5989513at2759"/>
<comment type="caution">
    <text evidence="5">Lacks conserved residue(s) required for the propagation of feature annotation.</text>
</comment>
<dbReference type="Gene3D" id="2.60.120.200">
    <property type="match status" value="1"/>
</dbReference>
<dbReference type="GO" id="GO:0045197">
    <property type="term" value="P:establishment or maintenance of epithelial cell apical/basal polarity"/>
    <property type="evidence" value="ECO:0007669"/>
    <property type="project" value="TreeGrafter"/>
</dbReference>
<gene>
    <name evidence="8" type="ORF">ACOC_LOCUS6975</name>
</gene>
<dbReference type="PROSITE" id="PS50026">
    <property type="entry name" value="EGF_3"/>
    <property type="match status" value="3"/>
</dbReference>
<dbReference type="PROSITE" id="PS01186">
    <property type="entry name" value="EGF_2"/>
    <property type="match status" value="1"/>
</dbReference>
<keyword evidence="4 5" id="KW-1015">Disulfide bond</keyword>
<name>A0A0R3PP80_ANGCS</name>
<keyword evidence="1 5" id="KW-0245">EGF-like domain</keyword>
<feature type="domain" description="EGF-like" evidence="7">
    <location>
        <begin position="301"/>
        <end position="340"/>
    </location>
</feature>
<feature type="disulfide bond" evidence="5">
    <location>
        <begin position="309"/>
        <end position="326"/>
    </location>
</feature>
<proteinExistence type="predicted"/>
<sequence>MMISFDDFFLRNNIMIFSQFLSQVAESVACEKSQDYVCRNGAVCERHSGRTVCICKQGFSGKYCQFTLRPRTCAEALSFHGLGEGPVQLDVDGSRPLYSSVAVCRNGTYVPYHLLGYIVNKYYASGLCRQQVLYDCNRAALGFESRRTWFNSVARNRSIAQIGRIPNSCPCMDMGCIENSKKIIFSGDRPIRFSKPQALPIGNWRGEPLSLQFRTAVASAIVFSVQDGNDVVLNAKLINGKLLSFVFFRYNEPNHPNYSRASHFLCGEEETKQEVNTHKQSVIYPLVTNTLNRIGLYLNCEDRCNSNFCQNSGECIEDFASDGVLCRCKYSNVQSGRNCEIDINQNSSVSFNGGFLKYELLRNPLVDQTVISFRTDQSHALILFVHDHHNNFMQLHLSEEVNLTLSLNNEAIVSSCTVRARPGTEFSNMEWIQVHSTQLSTLTVDDDACSIHAARKLSEKPVQKFINVFTDGSMVLRPIYQCAIANLFGCVRGMKVGGEVINLRLTVHGNRPSDPKAIRSGCDMGCDTLDCKNGGHCSVAWRKGEEVSCDCSRTSYAGPQCTIGKLSCFLILEGYTDIQSTRPNASITLTKRRRTLRKFRTADYSRMWLTTAPSHIKNRCERTRSGRV</sequence>
<dbReference type="WBParaSite" id="ACOC_0000697401-mRNA-1">
    <property type="protein sequence ID" value="ACOC_0000697401-mRNA-1"/>
    <property type="gene ID" value="ACOC_0000697401"/>
</dbReference>
<feature type="domain" description="EGF-like" evidence="7">
    <location>
        <begin position="523"/>
        <end position="562"/>
    </location>
</feature>
<dbReference type="EMBL" id="UYYA01003994">
    <property type="protein sequence ID" value="VDM58560.1"/>
    <property type="molecule type" value="Genomic_DNA"/>
</dbReference>
<dbReference type="CDD" id="cd00054">
    <property type="entry name" value="EGF_CA"/>
    <property type="match status" value="1"/>
</dbReference>
<keyword evidence="2" id="KW-0732">Signal</keyword>
<dbReference type="GO" id="GO:0032991">
    <property type="term" value="C:protein-containing complex"/>
    <property type="evidence" value="ECO:0007669"/>
    <property type="project" value="TreeGrafter"/>
</dbReference>
<organism evidence="10">
    <name type="scientific">Angiostrongylus costaricensis</name>
    <name type="common">Nematode worm</name>
    <dbReference type="NCBI Taxonomy" id="334426"/>
    <lineage>
        <taxon>Eukaryota</taxon>
        <taxon>Metazoa</taxon>
        <taxon>Ecdysozoa</taxon>
        <taxon>Nematoda</taxon>
        <taxon>Chromadorea</taxon>
        <taxon>Rhabditida</taxon>
        <taxon>Rhabditina</taxon>
        <taxon>Rhabditomorpha</taxon>
        <taxon>Strongyloidea</taxon>
        <taxon>Metastrongylidae</taxon>
        <taxon>Angiostrongylus</taxon>
    </lineage>
</organism>
<feature type="disulfide bond" evidence="5">
    <location>
        <begin position="55"/>
        <end position="64"/>
    </location>
</feature>
<keyword evidence="3" id="KW-0677">Repeat</keyword>
<evidence type="ECO:0000256" key="3">
    <source>
        <dbReference type="ARBA" id="ARBA00022737"/>
    </source>
</evidence>
<dbReference type="Pfam" id="PF00008">
    <property type="entry name" value="EGF"/>
    <property type="match status" value="1"/>
</dbReference>
<dbReference type="Gene3D" id="2.10.25.10">
    <property type="entry name" value="Laminin"/>
    <property type="match status" value="3"/>
</dbReference>